<gene>
    <name evidence="1" type="ORF">ACFFJ8_35400</name>
</gene>
<keyword evidence="2" id="KW-1185">Reference proteome</keyword>
<dbReference type="InterPro" id="IPR016181">
    <property type="entry name" value="Acyl_CoA_acyltransferase"/>
</dbReference>
<evidence type="ECO:0000313" key="1">
    <source>
        <dbReference type="EMBL" id="MFC0396622.1"/>
    </source>
</evidence>
<accession>A0ABV6JM44</accession>
<sequence>MGAAHVRMCTTDEDLAEYALFFIRNQSDFSRDFTLIDTLMHILATAGNAYIHLILDDNETTIGWVSYRYLNERGQEQQGGEIAFIDSVIMLETYRSSRTFLRGFRHLANHMAQENSHVRKFQFNALADHAYLTRLYSKFAVIIGERDGYHGKENIFSADFPELLLYLNRSK</sequence>
<dbReference type="RefSeq" id="WP_204821308.1">
    <property type="nucleotide sequence ID" value="NZ_JANHOF010000012.1"/>
</dbReference>
<dbReference type="SUPFAM" id="SSF55729">
    <property type="entry name" value="Acyl-CoA N-acyltransferases (Nat)"/>
    <property type="match status" value="1"/>
</dbReference>
<dbReference type="EMBL" id="JBHLVF010000064">
    <property type="protein sequence ID" value="MFC0396622.1"/>
    <property type="molecule type" value="Genomic_DNA"/>
</dbReference>
<comment type="caution">
    <text evidence="1">The sequence shown here is derived from an EMBL/GenBank/DDBJ whole genome shotgun (WGS) entry which is preliminary data.</text>
</comment>
<evidence type="ECO:0000313" key="2">
    <source>
        <dbReference type="Proteomes" id="UP001589818"/>
    </source>
</evidence>
<protein>
    <submittedName>
        <fullName evidence="1">GNAT family N-acetyltransferase</fullName>
    </submittedName>
</protein>
<organism evidence="1 2">
    <name type="scientific">Paenibacillus mendelii</name>
    <dbReference type="NCBI Taxonomy" id="206163"/>
    <lineage>
        <taxon>Bacteria</taxon>
        <taxon>Bacillati</taxon>
        <taxon>Bacillota</taxon>
        <taxon>Bacilli</taxon>
        <taxon>Bacillales</taxon>
        <taxon>Paenibacillaceae</taxon>
        <taxon>Paenibacillus</taxon>
    </lineage>
</organism>
<reference evidence="1 2" key="1">
    <citation type="submission" date="2024-09" db="EMBL/GenBank/DDBJ databases">
        <authorList>
            <person name="Sun Q."/>
            <person name="Mori K."/>
        </authorList>
    </citation>
    <scope>NUCLEOTIDE SEQUENCE [LARGE SCALE GENOMIC DNA]</scope>
    <source>
        <strain evidence="1 2">CCM 4839</strain>
    </source>
</reference>
<name>A0ABV6JM44_9BACL</name>
<proteinExistence type="predicted"/>
<dbReference type="Proteomes" id="UP001589818">
    <property type="component" value="Unassembled WGS sequence"/>
</dbReference>